<dbReference type="Gene3D" id="3.90.550.10">
    <property type="entry name" value="Spore Coat Polysaccharide Biosynthesis Protein SpsA, Chain A"/>
    <property type="match status" value="1"/>
</dbReference>
<dbReference type="InterPro" id="IPR001173">
    <property type="entry name" value="Glyco_trans_2-like"/>
</dbReference>
<name>A0ABR4ZSQ9_9FLAO</name>
<dbReference type="PANTHER" id="PTHR22916">
    <property type="entry name" value="GLYCOSYLTRANSFERASE"/>
    <property type="match status" value="1"/>
</dbReference>
<sequence>MRPAVSIIVPVYQVEKYLHKCLNSLVNQTLENIEILVINDGSSDGSQKIIEEFEQKFPLLIKAFQKENGGLSDARNFGLDRATGEFIGFVDSDDEVSPTMFEEMYSLAKKHVAEMVICNLQKVDENGKVLQNLIQIPHLPENIELEQHFSVFSDLSYFACNKIYKLELFAEKRFKKGIHFEDIQLIPQLLLECSVIAQTQKFHYQYLERKGSISKSHSANGIDILRAVEDVSEYFKTSKYASKKAELKNFQILEGVYTFLAYTAFVKDSAVFKQLEIELKNFRKKHEISLLEILRYKRFGRNYLLSLPLKKKIYYFLCFTGFYLIIKKII</sequence>
<gene>
    <name evidence="4" type="ORF">OA84_02570</name>
</gene>
<dbReference type="Proteomes" id="UP000031275">
    <property type="component" value="Unassembled WGS sequence"/>
</dbReference>
<dbReference type="PANTHER" id="PTHR22916:SF51">
    <property type="entry name" value="GLYCOSYLTRANSFERASE EPSH-RELATED"/>
    <property type="match status" value="1"/>
</dbReference>
<dbReference type="EMBL" id="JSYK01000002">
    <property type="protein sequence ID" value="KIA84431.1"/>
    <property type="molecule type" value="Genomic_DNA"/>
</dbReference>
<dbReference type="InterPro" id="IPR029044">
    <property type="entry name" value="Nucleotide-diphossugar_trans"/>
</dbReference>
<dbReference type="Pfam" id="PF00535">
    <property type="entry name" value="Glycos_transf_2"/>
    <property type="match status" value="1"/>
</dbReference>
<accession>A0ABR4ZSQ9</accession>
<evidence type="ECO:0000259" key="3">
    <source>
        <dbReference type="Pfam" id="PF00535"/>
    </source>
</evidence>
<proteinExistence type="predicted"/>
<dbReference type="SUPFAM" id="SSF53448">
    <property type="entry name" value="Nucleotide-diphospho-sugar transferases"/>
    <property type="match status" value="1"/>
</dbReference>
<protein>
    <submittedName>
        <fullName evidence="4">Glycosyl transferase family 2</fullName>
    </submittedName>
</protein>
<evidence type="ECO:0000313" key="5">
    <source>
        <dbReference type="Proteomes" id="UP000031275"/>
    </source>
</evidence>
<keyword evidence="2 4" id="KW-0808">Transferase</keyword>
<feature type="domain" description="Glycosyltransferase 2-like" evidence="3">
    <location>
        <begin position="6"/>
        <end position="150"/>
    </location>
</feature>
<comment type="caution">
    <text evidence="4">The sequence shown here is derived from an EMBL/GenBank/DDBJ whole genome shotgun (WGS) entry which is preliminary data.</text>
</comment>
<dbReference type="CDD" id="cd00761">
    <property type="entry name" value="Glyco_tranf_GTA_type"/>
    <property type="match status" value="1"/>
</dbReference>
<organism evidence="4 5">
    <name type="scientific">Kaistella solincola</name>
    <dbReference type="NCBI Taxonomy" id="510955"/>
    <lineage>
        <taxon>Bacteria</taxon>
        <taxon>Pseudomonadati</taxon>
        <taxon>Bacteroidota</taxon>
        <taxon>Flavobacteriia</taxon>
        <taxon>Flavobacteriales</taxon>
        <taxon>Weeksellaceae</taxon>
        <taxon>Chryseobacterium group</taxon>
        <taxon>Kaistella</taxon>
    </lineage>
</organism>
<keyword evidence="1" id="KW-0328">Glycosyltransferase</keyword>
<evidence type="ECO:0000313" key="4">
    <source>
        <dbReference type="EMBL" id="KIA84431.1"/>
    </source>
</evidence>
<dbReference type="GO" id="GO:0016740">
    <property type="term" value="F:transferase activity"/>
    <property type="evidence" value="ECO:0007669"/>
    <property type="project" value="UniProtKB-KW"/>
</dbReference>
<keyword evidence="5" id="KW-1185">Reference proteome</keyword>
<evidence type="ECO:0000256" key="1">
    <source>
        <dbReference type="ARBA" id="ARBA00022676"/>
    </source>
</evidence>
<reference evidence="4 5" key="1">
    <citation type="submission" date="2014-10" db="EMBL/GenBank/DDBJ databases">
        <title>Kaistella solincola genome.</title>
        <authorList>
            <person name="Newman J.D."/>
        </authorList>
    </citation>
    <scope>NUCLEOTIDE SEQUENCE [LARGE SCALE GENOMIC DNA]</scope>
    <source>
        <strain evidence="4 5">DSM 22468</strain>
    </source>
</reference>
<evidence type="ECO:0000256" key="2">
    <source>
        <dbReference type="ARBA" id="ARBA00022679"/>
    </source>
</evidence>